<evidence type="ECO:0000256" key="5">
    <source>
        <dbReference type="ARBA" id="ARBA00023180"/>
    </source>
</evidence>
<feature type="domain" description="NodB homology" evidence="8">
    <location>
        <begin position="96"/>
        <end position="318"/>
    </location>
</feature>
<dbReference type="Pfam" id="PF01522">
    <property type="entry name" value="Polysacc_deac_1"/>
    <property type="match status" value="1"/>
</dbReference>
<dbReference type="Proteomes" id="UP000092666">
    <property type="component" value="Unassembled WGS sequence"/>
</dbReference>
<gene>
    <name evidence="9" type="ORF">I316_05918</name>
</gene>
<dbReference type="Gene3D" id="3.20.20.370">
    <property type="entry name" value="Glycoside hydrolase/deacetylase"/>
    <property type="match status" value="1"/>
</dbReference>
<dbReference type="EMBL" id="KI669508">
    <property type="protein sequence ID" value="OCF32490.1"/>
    <property type="molecule type" value="Genomic_DNA"/>
</dbReference>
<accession>A0A1B9GN55</accession>
<evidence type="ECO:0000256" key="2">
    <source>
        <dbReference type="ARBA" id="ARBA00022475"/>
    </source>
</evidence>
<dbReference type="GO" id="GO:0071555">
    <property type="term" value="P:cell wall organization"/>
    <property type="evidence" value="ECO:0007669"/>
    <property type="project" value="UniProtKB-KW"/>
</dbReference>
<dbReference type="GO" id="GO:0005975">
    <property type="term" value="P:carbohydrate metabolic process"/>
    <property type="evidence" value="ECO:0007669"/>
    <property type="project" value="InterPro"/>
</dbReference>
<dbReference type="InterPro" id="IPR011330">
    <property type="entry name" value="Glyco_hydro/deAcase_b/a-brl"/>
</dbReference>
<dbReference type="InterPro" id="IPR002509">
    <property type="entry name" value="NODB_dom"/>
</dbReference>
<keyword evidence="7" id="KW-0961">Cell wall biogenesis/degradation</keyword>
<evidence type="ECO:0000313" key="9">
    <source>
        <dbReference type="EMBL" id="OCF32490.1"/>
    </source>
</evidence>
<dbReference type="GO" id="GO:0016810">
    <property type="term" value="F:hydrolase activity, acting on carbon-nitrogen (but not peptide) bonds"/>
    <property type="evidence" value="ECO:0007669"/>
    <property type="project" value="InterPro"/>
</dbReference>
<dbReference type="PANTHER" id="PTHR43123:SF1">
    <property type="entry name" value="POLYSACCHARIDE DEACETYLASE-RELATED"/>
    <property type="match status" value="1"/>
</dbReference>
<keyword evidence="6" id="KW-0449">Lipoprotein</keyword>
<keyword evidence="4" id="KW-0472">Membrane</keyword>
<dbReference type="GO" id="GO:0098552">
    <property type="term" value="C:side of membrane"/>
    <property type="evidence" value="ECO:0007669"/>
    <property type="project" value="UniProtKB-KW"/>
</dbReference>
<protein>
    <recommendedName>
        <fullName evidence="8">NodB homology domain-containing protein</fullName>
    </recommendedName>
</protein>
<dbReference type="PROSITE" id="PS51677">
    <property type="entry name" value="NODB"/>
    <property type="match status" value="1"/>
</dbReference>
<proteinExistence type="predicted"/>
<comment type="subcellular location">
    <subcellularLocation>
        <location evidence="1">Cell membrane</location>
        <topology evidence="1">Lipid-anchor</topology>
        <topology evidence="1">GPI-anchor</topology>
    </subcellularLocation>
</comment>
<evidence type="ECO:0000259" key="8">
    <source>
        <dbReference type="PROSITE" id="PS51677"/>
    </source>
</evidence>
<keyword evidence="3" id="KW-0336">GPI-anchor</keyword>
<evidence type="ECO:0000256" key="6">
    <source>
        <dbReference type="ARBA" id="ARBA00023288"/>
    </source>
</evidence>
<evidence type="ECO:0000313" key="10">
    <source>
        <dbReference type="Proteomes" id="UP000092666"/>
    </source>
</evidence>
<reference evidence="9 10" key="1">
    <citation type="submission" date="2013-07" db="EMBL/GenBank/DDBJ databases">
        <title>The Genome Sequence of Cryptococcus heveanensis BCC8398.</title>
        <authorList>
            <consortium name="The Broad Institute Genome Sequencing Platform"/>
            <person name="Cuomo C."/>
            <person name="Litvintseva A."/>
            <person name="Chen Y."/>
            <person name="Heitman J."/>
            <person name="Sun S."/>
            <person name="Springer D."/>
            <person name="Dromer F."/>
            <person name="Young S.K."/>
            <person name="Zeng Q."/>
            <person name="Gargeya S."/>
            <person name="Fitzgerald M."/>
            <person name="Abouelleil A."/>
            <person name="Alvarado L."/>
            <person name="Berlin A.M."/>
            <person name="Chapman S.B."/>
            <person name="Dewar J."/>
            <person name="Goldberg J."/>
            <person name="Griggs A."/>
            <person name="Gujja S."/>
            <person name="Hansen M."/>
            <person name="Howarth C."/>
            <person name="Imamovic A."/>
            <person name="Larimer J."/>
            <person name="McCowan C."/>
            <person name="Murphy C."/>
            <person name="Pearson M."/>
            <person name="Priest M."/>
            <person name="Roberts A."/>
            <person name="Saif S."/>
            <person name="Shea T."/>
            <person name="Sykes S."/>
            <person name="Wortman J."/>
            <person name="Nusbaum C."/>
            <person name="Birren B."/>
        </authorList>
    </citation>
    <scope>NUCLEOTIDE SEQUENCE [LARGE SCALE GENOMIC DNA]</scope>
    <source>
        <strain evidence="9 10">BCC8398</strain>
    </source>
</reference>
<keyword evidence="10" id="KW-1185">Reference proteome</keyword>
<evidence type="ECO:0000256" key="4">
    <source>
        <dbReference type="ARBA" id="ARBA00023136"/>
    </source>
</evidence>
<sequence length="325" mass="35977">MSAAALVIPPLPAGATFSEPKLARPSAPKELPLRDYGGYTDINIPTVTWPEGKKLALNIVLHFEEGAESTPENGDEYSEVLMGETERRPLRAGRDLAIEAVYEYGTKRGFWRLYDLLESLGFTFSLFACGRAAELTPEIVTKAQDLGAEVVASGYRFTNYDLVPEEVEAKHIDATLEILKELSPSKEYPKGFYLERPSISSSNLIKQAYEKVGAEWLYDAGVHGDDLPYYSGDGLLQIPHSLDCNDHKFVDGPGFSSPADFLEHLTNALEVLLKEGTAGKPKMMTLALHPRLIGRPGRFVALKRFLEIVKATDDIWVCQKQDVAK</sequence>
<dbReference type="PANTHER" id="PTHR43123">
    <property type="entry name" value="POLYSACCHARIDE DEACETYLASE-RELATED"/>
    <property type="match status" value="1"/>
</dbReference>
<dbReference type="GO" id="GO:0005886">
    <property type="term" value="C:plasma membrane"/>
    <property type="evidence" value="ECO:0007669"/>
    <property type="project" value="UniProtKB-SubCell"/>
</dbReference>
<keyword evidence="5" id="KW-0325">Glycoprotein</keyword>
<organism evidence="9 10">
    <name type="scientific">Kwoniella heveanensis BCC8398</name>
    <dbReference type="NCBI Taxonomy" id="1296120"/>
    <lineage>
        <taxon>Eukaryota</taxon>
        <taxon>Fungi</taxon>
        <taxon>Dikarya</taxon>
        <taxon>Basidiomycota</taxon>
        <taxon>Agaricomycotina</taxon>
        <taxon>Tremellomycetes</taxon>
        <taxon>Tremellales</taxon>
        <taxon>Cryptococcaceae</taxon>
        <taxon>Kwoniella</taxon>
    </lineage>
</organism>
<evidence type="ECO:0000256" key="1">
    <source>
        <dbReference type="ARBA" id="ARBA00004609"/>
    </source>
</evidence>
<name>A0A1B9GN55_9TREE</name>
<dbReference type="STRING" id="1296120.A0A1B9GN55"/>
<keyword evidence="2" id="KW-1003">Cell membrane</keyword>
<dbReference type="SUPFAM" id="SSF88713">
    <property type="entry name" value="Glycoside hydrolase/deacetylase"/>
    <property type="match status" value="1"/>
</dbReference>
<evidence type="ECO:0000256" key="7">
    <source>
        <dbReference type="ARBA" id="ARBA00023316"/>
    </source>
</evidence>
<dbReference type="AlphaFoldDB" id="A0A1B9GN55"/>
<dbReference type="OrthoDB" id="9970124at2759"/>
<evidence type="ECO:0000256" key="3">
    <source>
        <dbReference type="ARBA" id="ARBA00022622"/>
    </source>
</evidence>
<reference evidence="10" key="2">
    <citation type="submission" date="2013-12" db="EMBL/GenBank/DDBJ databases">
        <title>Evolution of pathogenesis and genome organization in the Tremellales.</title>
        <authorList>
            <person name="Cuomo C."/>
            <person name="Litvintseva A."/>
            <person name="Heitman J."/>
            <person name="Chen Y."/>
            <person name="Sun S."/>
            <person name="Springer D."/>
            <person name="Dromer F."/>
            <person name="Young S."/>
            <person name="Zeng Q."/>
            <person name="Chapman S."/>
            <person name="Gujja S."/>
            <person name="Saif S."/>
            <person name="Birren B."/>
        </authorList>
    </citation>
    <scope>NUCLEOTIDE SEQUENCE [LARGE SCALE GENOMIC DNA]</scope>
    <source>
        <strain evidence="10">BCC8398</strain>
    </source>
</reference>